<proteinExistence type="predicted"/>
<dbReference type="Proteomes" id="UP000077096">
    <property type="component" value="Chromosome"/>
</dbReference>
<dbReference type="InterPro" id="IPR029479">
    <property type="entry name" value="Nitroreductase"/>
</dbReference>
<dbReference type="OrthoDB" id="9801593at2"/>
<dbReference type="EMBL" id="CP011393">
    <property type="protein sequence ID" value="ANE42091.1"/>
    <property type="molecule type" value="Genomic_DNA"/>
</dbReference>
<reference evidence="2 3" key="1">
    <citation type="submission" date="2014-08" db="EMBL/GenBank/DDBJ databases">
        <title>Fervidobacterium pennivorans DYC genome.</title>
        <authorList>
            <person name="Wushke S."/>
        </authorList>
    </citation>
    <scope>NUCLEOTIDE SEQUENCE [LARGE SCALE GENOMIC DNA]</scope>
    <source>
        <strain evidence="2 3">DYC</strain>
    </source>
</reference>
<dbReference type="PANTHER" id="PTHR43745:SF2">
    <property type="entry name" value="NITROREDUCTASE MJ1384-RELATED"/>
    <property type="match status" value="1"/>
</dbReference>
<dbReference type="InterPro" id="IPR020051">
    <property type="entry name" value="SagB-type_dehydrogenase"/>
</dbReference>
<dbReference type="CDD" id="cd02142">
    <property type="entry name" value="McbC_SagB-like_oxidoreductase"/>
    <property type="match status" value="1"/>
</dbReference>
<dbReference type="NCBIfam" id="TIGR03605">
    <property type="entry name" value="antibiot_sagB"/>
    <property type="match status" value="1"/>
</dbReference>
<gene>
    <name evidence="2" type="ORF">JM64_09305</name>
</gene>
<evidence type="ECO:0000313" key="2">
    <source>
        <dbReference type="EMBL" id="ANE42091.1"/>
    </source>
</evidence>
<dbReference type="SUPFAM" id="SSF55469">
    <property type="entry name" value="FMN-dependent nitroreductase-like"/>
    <property type="match status" value="1"/>
</dbReference>
<protein>
    <submittedName>
        <fullName evidence="2">Dehydrogenase</fullName>
    </submittedName>
</protein>
<feature type="domain" description="Nitroreductase" evidence="1">
    <location>
        <begin position="75"/>
        <end position="256"/>
    </location>
</feature>
<accession>A0A172T530</accession>
<name>A0A172T530_FERPE</name>
<dbReference type="InterPro" id="IPR052544">
    <property type="entry name" value="Bacteriocin_Proc_Enz"/>
</dbReference>
<dbReference type="KEGG" id="fng:JM64_09305"/>
<evidence type="ECO:0000313" key="3">
    <source>
        <dbReference type="Proteomes" id="UP000077096"/>
    </source>
</evidence>
<evidence type="ECO:0000259" key="1">
    <source>
        <dbReference type="Pfam" id="PF00881"/>
    </source>
</evidence>
<dbReference type="AlphaFoldDB" id="A0A172T530"/>
<dbReference type="GO" id="GO:0016491">
    <property type="term" value="F:oxidoreductase activity"/>
    <property type="evidence" value="ECO:0007669"/>
    <property type="project" value="InterPro"/>
</dbReference>
<dbReference type="Pfam" id="PF00881">
    <property type="entry name" value="Nitroreductase"/>
    <property type="match status" value="1"/>
</dbReference>
<dbReference type="PATRIC" id="fig|93466.3.peg.1936"/>
<dbReference type="Gene3D" id="3.40.109.10">
    <property type="entry name" value="NADH Oxidase"/>
    <property type="match status" value="1"/>
</dbReference>
<dbReference type="InterPro" id="IPR000415">
    <property type="entry name" value="Nitroreductase-like"/>
</dbReference>
<dbReference type="PANTHER" id="PTHR43745">
    <property type="entry name" value="NITROREDUCTASE MJ1384-RELATED"/>
    <property type="match status" value="1"/>
</dbReference>
<sequence>MNFSPKDQNEFDKIISIGREFLKSNWEVLENYTSDQRKGVEMPPFEKPFPQDAFLINLPDFNIDEFKTKSLFEAIANRKSHRKYENEPLKLVELSFLLWATQGIRYVTPKATFRTVPSAGARHPFETYVYVENVEGLEEAIYRYLPLEHSLILHRKDRYLREEIIHATLEQEFVGQAAAVFIWTAIPYRTEWRYGPASHKAILLDAGHVCQNLYLACEAIEAGTCAIAAYSQKLMDRFLGVNGQDEMVVYLAPVGKVAKS</sequence>
<organism evidence="2 3">
    <name type="scientific">Fervidobacterium pennivorans</name>
    <dbReference type="NCBI Taxonomy" id="93466"/>
    <lineage>
        <taxon>Bacteria</taxon>
        <taxon>Thermotogati</taxon>
        <taxon>Thermotogota</taxon>
        <taxon>Thermotogae</taxon>
        <taxon>Thermotogales</taxon>
        <taxon>Fervidobacteriaceae</taxon>
        <taxon>Fervidobacterium</taxon>
    </lineage>
</organism>